<proteinExistence type="predicted"/>
<accession>A0A8S5LSN2</accession>
<organism evidence="1">
    <name type="scientific">Siphoviridae sp. ctLkp13</name>
    <dbReference type="NCBI Taxonomy" id="2826252"/>
    <lineage>
        <taxon>Viruses</taxon>
        <taxon>Duplodnaviria</taxon>
        <taxon>Heunggongvirae</taxon>
        <taxon>Uroviricota</taxon>
        <taxon>Caudoviricetes</taxon>
    </lineage>
</organism>
<name>A0A8S5LSN2_9CAUD</name>
<sequence>MVILSVSFTRFAETIHCKEEKRVVSITVELLLEDCTGTVYFTDIQAQEGDRLTGYTINTETMLQKFRQNNSIVPVRFYNGVVRSSETIILFNLGKTSAGLDCHIYPIQGMQAGGIELSQGAGAHKVKFKDSINPGDTLSLLASTRQCLKNGSPSEKEGFFQYTAASDSKHVVKLEDRKSARVLFEFQEMQEGSERP</sequence>
<dbReference type="EMBL" id="BK014728">
    <property type="protein sequence ID" value="DAD73028.1"/>
    <property type="molecule type" value="Genomic_DNA"/>
</dbReference>
<evidence type="ECO:0000313" key="1">
    <source>
        <dbReference type="EMBL" id="DAD73028.1"/>
    </source>
</evidence>
<reference evidence="1" key="1">
    <citation type="journal article" date="2021" name="Proc. Natl. Acad. Sci. U.S.A.">
        <title>A Catalog of Tens of Thousands of Viruses from Human Metagenomes Reveals Hidden Associations with Chronic Diseases.</title>
        <authorList>
            <person name="Tisza M.J."/>
            <person name="Buck C.B."/>
        </authorList>
    </citation>
    <scope>NUCLEOTIDE SEQUENCE</scope>
    <source>
        <strain evidence="1">CtLkp13</strain>
    </source>
</reference>
<protein>
    <submittedName>
        <fullName evidence="1">Uncharacterized protein</fullName>
    </submittedName>
</protein>